<dbReference type="InterPro" id="IPR040079">
    <property type="entry name" value="Glutathione_S-Trfase"/>
</dbReference>
<evidence type="ECO:0000313" key="6">
    <source>
        <dbReference type="Proteomes" id="UP000299102"/>
    </source>
</evidence>
<dbReference type="GO" id="GO:0004364">
    <property type="term" value="F:glutathione transferase activity"/>
    <property type="evidence" value="ECO:0007669"/>
    <property type="project" value="InterPro"/>
</dbReference>
<dbReference type="InterPro" id="IPR010987">
    <property type="entry name" value="Glutathione-S-Trfase_C-like"/>
</dbReference>
<dbReference type="FunFam" id="3.40.30.10:FF:000123">
    <property type="entry name" value="Glutathione transferase o1"/>
    <property type="match status" value="1"/>
</dbReference>
<evidence type="ECO:0000313" key="5">
    <source>
        <dbReference type="EMBL" id="GBP65909.1"/>
    </source>
</evidence>
<dbReference type="STRING" id="151549.A0A4C1XUN4"/>
<comment type="caution">
    <text evidence="5">The sequence shown here is derived from an EMBL/GenBank/DDBJ whole genome shotgun (WGS) entry which is preliminary data.</text>
</comment>
<gene>
    <name evidence="5" type="primary">se</name>
    <name evidence="5" type="ORF">EVAR_89402_1</name>
</gene>
<sequence>MADVAPAINFNTKHLKKGDPLPPFAGKLRVYNMRYCPYAQRTVLALNAKRVDYEVVNVNLVDKPEWLTTKSAFGKVPALEIADGVTIYESLVTVNYIDDVYPQRPLRTRDPLRRAYDQILIEAIGPVQNMVQKLGGAPDAIDEPALDAYFKTLDLIQNELNKRRTAFLGGAEPGYGDYMIWPWLERILLYKHLNEKVEFNKPKYKQLAEYVQKMTEDPVVSQYAVSAEIFAKLMENFKNGIIDFDVLSQ</sequence>
<dbReference type="InterPro" id="IPR005442">
    <property type="entry name" value="GST_omega"/>
</dbReference>
<protein>
    <submittedName>
        <fullName evidence="5">Pyrimidodiazepine synthase</fullName>
    </submittedName>
</protein>
<dbReference type="InterPro" id="IPR036282">
    <property type="entry name" value="Glutathione-S-Trfase_C_sf"/>
</dbReference>
<evidence type="ECO:0000256" key="1">
    <source>
        <dbReference type="ARBA" id="ARBA00011067"/>
    </source>
</evidence>
<dbReference type="PROSITE" id="PS50405">
    <property type="entry name" value="GST_CTER"/>
    <property type="match status" value="1"/>
</dbReference>
<evidence type="ECO:0000256" key="2">
    <source>
        <dbReference type="ARBA" id="ARBA00023002"/>
    </source>
</evidence>
<dbReference type="InterPro" id="IPR004045">
    <property type="entry name" value="Glutathione_S-Trfase_N"/>
</dbReference>
<dbReference type="GO" id="GO:0045174">
    <property type="term" value="F:glutathione dehydrogenase (ascorbate) activity"/>
    <property type="evidence" value="ECO:0007669"/>
    <property type="project" value="UniProtKB-ARBA"/>
</dbReference>
<dbReference type="AlphaFoldDB" id="A0A4C1XUN4"/>
<dbReference type="FunFam" id="1.20.1050.10:FF:000009">
    <property type="entry name" value="Glutathione S-transferase omega-1"/>
    <property type="match status" value="1"/>
</dbReference>
<dbReference type="PRINTS" id="PR01625">
    <property type="entry name" value="GSTRNSFRASEO"/>
</dbReference>
<dbReference type="SUPFAM" id="SSF47616">
    <property type="entry name" value="GST C-terminal domain-like"/>
    <property type="match status" value="1"/>
</dbReference>
<dbReference type="SFLD" id="SFLDG00358">
    <property type="entry name" value="Main_(cytGST)"/>
    <property type="match status" value="1"/>
</dbReference>
<keyword evidence="6" id="KW-1185">Reference proteome</keyword>
<evidence type="ECO:0000259" key="4">
    <source>
        <dbReference type="PROSITE" id="PS50405"/>
    </source>
</evidence>
<dbReference type="PANTHER" id="PTHR43968">
    <property type="match status" value="1"/>
</dbReference>
<reference evidence="5 6" key="1">
    <citation type="journal article" date="2019" name="Commun. Biol.">
        <title>The bagworm genome reveals a unique fibroin gene that provides high tensile strength.</title>
        <authorList>
            <person name="Kono N."/>
            <person name="Nakamura H."/>
            <person name="Ohtoshi R."/>
            <person name="Tomita M."/>
            <person name="Numata K."/>
            <person name="Arakawa K."/>
        </authorList>
    </citation>
    <scope>NUCLEOTIDE SEQUENCE [LARGE SCALE GENOMIC DNA]</scope>
</reference>
<dbReference type="PANTHER" id="PTHR43968:SF6">
    <property type="entry name" value="GLUTATHIONE S-TRANSFERASE OMEGA"/>
    <property type="match status" value="1"/>
</dbReference>
<organism evidence="5 6">
    <name type="scientific">Eumeta variegata</name>
    <name type="common">Bagworm moth</name>
    <name type="synonym">Eumeta japonica</name>
    <dbReference type="NCBI Taxonomy" id="151549"/>
    <lineage>
        <taxon>Eukaryota</taxon>
        <taxon>Metazoa</taxon>
        <taxon>Ecdysozoa</taxon>
        <taxon>Arthropoda</taxon>
        <taxon>Hexapoda</taxon>
        <taxon>Insecta</taxon>
        <taxon>Pterygota</taxon>
        <taxon>Neoptera</taxon>
        <taxon>Endopterygota</taxon>
        <taxon>Lepidoptera</taxon>
        <taxon>Glossata</taxon>
        <taxon>Ditrysia</taxon>
        <taxon>Tineoidea</taxon>
        <taxon>Psychidae</taxon>
        <taxon>Oiketicinae</taxon>
        <taxon>Eumeta</taxon>
    </lineage>
</organism>
<dbReference type="Gene3D" id="1.20.1050.10">
    <property type="match status" value="1"/>
</dbReference>
<feature type="domain" description="GST N-terminal" evidence="3">
    <location>
        <begin position="26"/>
        <end position="105"/>
    </location>
</feature>
<dbReference type="GO" id="GO:0006749">
    <property type="term" value="P:glutathione metabolic process"/>
    <property type="evidence" value="ECO:0007669"/>
    <property type="project" value="TreeGrafter"/>
</dbReference>
<dbReference type="OrthoDB" id="4951845at2759"/>
<dbReference type="EMBL" id="BGZK01000942">
    <property type="protein sequence ID" value="GBP65909.1"/>
    <property type="molecule type" value="Genomic_DNA"/>
</dbReference>
<comment type="similarity">
    <text evidence="1">Belongs to the GST superfamily. Omega family.</text>
</comment>
<dbReference type="InterPro" id="IPR050983">
    <property type="entry name" value="GST_Omega/HSP26"/>
</dbReference>
<dbReference type="SUPFAM" id="SSF52833">
    <property type="entry name" value="Thioredoxin-like"/>
    <property type="match status" value="1"/>
</dbReference>
<name>A0A4C1XUN4_EUMVA</name>
<feature type="domain" description="GST C-terminal" evidence="4">
    <location>
        <begin position="110"/>
        <end position="233"/>
    </location>
</feature>
<dbReference type="PROSITE" id="PS50404">
    <property type="entry name" value="GST_NTER"/>
    <property type="match status" value="1"/>
</dbReference>
<accession>A0A4C1XUN4</accession>
<dbReference type="InterPro" id="IPR036249">
    <property type="entry name" value="Thioredoxin-like_sf"/>
</dbReference>
<dbReference type="GO" id="GO:0005737">
    <property type="term" value="C:cytoplasm"/>
    <property type="evidence" value="ECO:0007669"/>
    <property type="project" value="InterPro"/>
</dbReference>
<proteinExistence type="inferred from homology"/>
<dbReference type="SFLD" id="SFLDS00019">
    <property type="entry name" value="Glutathione_Transferase_(cytos"/>
    <property type="match status" value="1"/>
</dbReference>
<evidence type="ECO:0000259" key="3">
    <source>
        <dbReference type="PROSITE" id="PS50404"/>
    </source>
</evidence>
<dbReference type="Proteomes" id="UP000299102">
    <property type="component" value="Unassembled WGS sequence"/>
</dbReference>
<keyword evidence="2" id="KW-0560">Oxidoreductase</keyword>
<dbReference type="Pfam" id="PF13410">
    <property type="entry name" value="GST_C_2"/>
    <property type="match status" value="1"/>
</dbReference>
<dbReference type="Gene3D" id="3.40.30.10">
    <property type="entry name" value="Glutaredoxin"/>
    <property type="match status" value="1"/>
</dbReference>
<dbReference type="Pfam" id="PF13417">
    <property type="entry name" value="GST_N_3"/>
    <property type="match status" value="1"/>
</dbReference>